<geneLocation type="plasmid" evidence="2"/>
<evidence type="ECO:0000313" key="1">
    <source>
        <dbReference type="EMBL" id="AIQ15267.1"/>
    </source>
</evidence>
<dbReference type="RefSeq" id="WP_042209804.1">
    <property type="nucleotide sequence ID" value="NZ_CP009289.1"/>
</dbReference>
<gene>
    <name evidence="1" type="ORF">PDUR_27965</name>
</gene>
<reference evidence="1 2" key="1">
    <citation type="submission" date="2014-08" db="EMBL/GenBank/DDBJ databases">
        <title>Comparative genomics of the Paenibacillus odorifer group.</title>
        <authorList>
            <person name="den Bakker H.C."/>
            <person name="Tsai Y.-C."/>
            <person name="Martin N."/>
            <person name="Korlach J."/>
            <person name="Wiedmann M."/>
        </authorList>
    </citation>
    <scope>NUCLEOTIDE SEQUENCE [LARGE SCALE GENOMIC DNA]</scope>
    <source>
        <strain evidence="1 2">DSM 1735</strain>
        <plasmid evidence="2">Plasmid</plasmid>
    </source>
</reference>
<dbReference type="OrthoDB" id="2679324at2"/>
<proteinExistence type="predicted"/>
<accession>A0A089HVY5</accession>
<dbReference type="Proteomes" id="UP000029409">
    <property type="component" value="Plasmid unnamed"/>
</dbReference>
<keyword evidence="2" id="KW-1185">Reference proteome</keyword>
<keyword evidence="1" id="KW-0614">Plasmid</keyword>
<dbReference type="KEGG" id="pdu:PDUR_27965"/>
<name>A0A089HVY5_PAEDU</name>
<dbReference type="EMBL" id="CP009289">
    <property type="protein sequence ID" value="AIQ15267.1"/>
    <property type="molecule type" value="Genomic_DNA"/>
</dbReference>
<protein>
    <submittedName>
        <fullName evidence="1">Uncharacterized protein</fullName>
    </submittedName>
</protein>
<dbReference type="AlphaFoldDB" id="A0A089HVY5"/>
<sequence>MKDTRKNIKAAPAVKAGLNAIQKELKLKTESQAIAYLAAMYRIMKERKISLADHQEFLAAAEESNRQASI</sequence>
<evidence type="ECO:0000313" key="2">
    <source>
        <dbReference type="Proteomes" id="UP000029409"/>
    </source>
</evidence>
<organism evidence="1 2">
    <name type="scientific">Paenibacillus durus</name>
    <name type="common">Paenibacillus azotofixans</name>
    <dbReference type="NCBI Taxonomy" id="44251"/>
    <lineage>
        <taxon>Bacteria</taxon>
        <taxon>Bacillati</taxon>
        <taxon>Bacillota</taxon>
        <taxon>Bacilli</taxon>
        <taxon>Bacillales</taxon>
        <taxon>Paenibacillaceae</taxon>
        <taxon>Paenibacillus</taxon>
    </lineage>
</organism>